<accession>G2QSM6</accession>
<dbReference type="Pfam" id="PF18115">
    <property type="entry name" value="Tudor_3"/>
    <property type="match status" value="1"/>
</dbReference>
<dbReference type="GO" id="GO:0005634">
    <property type="term" value="C:nucleus"/>
    <property type="evidence" value="ECO:0007669"/>
    <property type="project" value="UniProtKB-SubCell"/>
</dbReference>
<evidence type="ECO:0000256" key="2">
    <source>
        <dbReference type="ARBA" id="ARBA00023242"/>
    </source>
</evidence>
<name>G2QSM6_THETT</name>
<dbReference type="GeneID" id="11516586"/>
<evidence type="ECO:0000256" key="1">
    <source>
        <dbReference type="ARBA" id="ARBA00004123"/>
    </source>
</evidence>
<dbReference type="PANTHER" id="PTHR46297:SF2">
    <property type="entry name" value="TUDOR DOMAIN-CONTAINING PROTEIN"/>
    <property type="match status" value="1"/>
</dbReference>
<evidence type="ECO:0000256" key="3">
    <source>
        <dbReference type="SAM" id="MobiDB-lite"/>
    </source>
</evidence>
<dbReference type="PANTHER" id="PTHR46297">
    <property type="entry name" value="ZINC FINGER CCCH-TYPE WITH G PATCH DOMAIN-CONTAINING PROTEIN"/>
    <property type="match status" value="1"/>
</dbReference>
<feature type="domain" description="Tudor" evidence="4">
    <location>
        <begin position="107"/>
        <end position="169"/>
    </location>
</feature>
<dbReference type="CDD" id="cd20446">
    <property type="entry name" value="Tudor_SpSPF30-like"/>
    <property type="match status" value="1"/>
</dbReference>
<protein>
    <recommendedName>
        <fullName evidence="4">Tudor domain-containing protein</fullName>
    </recommendedName>
</protein>
<reference evidence="5 6" key="1">
    <citation type="journal article" date="2011" name="Nat. Biotechnol.">
        <title>Comparative genomic analysis of the thermophilic biomass-degrading fungi Myceliophthora thermophila and Thielavia terrestris.</title>
        <authorList>
            <person name="Berka R.M."/>
            <person name="Grigoriev I.V."/>
            <person name="Otillar R."/>
            <person name="Salamov A."/>
            <person name="Grimwood J."/>
            <person name="Reid I."/>
            <person name="Ishmael N."/>
            <person name="John T."/>
            <person name="Darmond C."/>
            <person name="Moisan M.-C."/>
            <person name="Henrissat B."/>
            <person name="Coutinho P.M."/>
            <person name="Lombard V."/>
            <person name="Natvig D.O."/>
            <person name="Lindquist E."/>
            <person name="Schmutz J."/>
            <person name="Lucas S."/>
            <person name="Harris P."/>
            <person name="Powlowski J."/>
            <person name="Bellemare A."/>
            <person name="Taylor D."/>
            <person name="Butler G."/>
            <person name="de Vries R.P."/>
            <person name="Allijn I.E."/>
            <person name="van den Brink J."/>
            <person name="Ushinsky S."/>
            <person name="Storms R."/>
            <person name="Powell A.J."/>
            <person name="Paulsen I.T."/>
            <person name="Elbourne L.D.H."/>
            <person name="Baker S.E."/>
            <person name="Magnuson J."/>
            <person name="LaBoissiere S."/>
            <person name="Clutterbuck A.J."/>
            <person name="Martinez D."/>
            <person name="Wogulis M."/>
            <person name="de Leon A.L."/>
            <person name="Rey M.W."/>
            <person name="Tsang A."/>
        </authorList>
    </citation>
    <scope>NUCLEOTIDE SEQUENCE [LARGE SCALE GENOMIC DNA]</scope>
    <source>
        <strain evidence="6">ATCC 38088 / NRRL 8126</strain>
    </source>
</reference>
<dbReference type="InterPro" id="IPR041297">
    <property type="entry name" value="Crb2_Tudor"/>
</dbReference>
<feature type="compositionally biased region" description="Basic and acidic residues" evidence="3">
    <location>
        <begin position="76"/>
        <end position="106"/>
    </location>
</feature>
<dbReference type="KEGG" id="ttt:THITE_2110325"/>
<feature type="region of interest" description="Disordered" evidence="3">
    <location>
        <begin position="277"/>
        <end position="315"/>
    </location>
</feature>
<evidence type="ECO:0000313" key="5">
    <source>
        <dbReference type="EMBL" id="AEO64309.1"/>
    </source>
</evidence>
<dbReference type="InterPro" id="IPR002999">
    <property type="entry name" value="Tudor"/>
</dbReference>
<dbReference type="SUPFAM" id="SSF63748">
    <property type="entry name" value="Tudor/PWWP/MBT"/>
    <property type="match status" value="1"/>
</dbReference>
<dbReference type="AlphaFoldDB" id="G2QSM6"/>
<feature type="region of interest" description="Disordered" evidence="3">
    <location>
        <begin position="224"/>
        <end position="248"/>
    </location>
</feature>
<dbReference type="HOGENOM" id="CLU_069491_1_0_1"/>
<keyword evidence="6" id="KW-1185">Reference proteome</keyword>
<dbReference type="RefSeq" id="XP_003650645.1">
    <property type="nucleotide sequence ID" value="XM_003650597.1"/>
</dbReference>
<proteinExistence type="predicted"/>
<dbReference type="eggNOG" id="KOG3026">
    <property type="taxonomic scope" value="Eukaryota"/>
</dbReference>
<dbReference type="OrthoDB" id="79171at2759"/>
<dbReference type="SMART" id="SM00333">
    <property type="entry name" value="TUDOR"/>
    <property type="match status" value="1"/>
</dbReference>
<feature type="compositionally biased region" description="Pro residues" evidence="3">
    <location>
        <begin position="57"/>
        <end position="75"/>
    </location>
</feature>
<dbReference type="Gene3D" id="2.30.30.140">
    <property type="match status" value="1"/>
</dbReference>
<dbReference type="EMBL" id="CP003009">
    <property type="protein sequence ID" value="AEO64309.1"/>
    <property type="molecule type" value="Genomic_DNA"/>
</dbReference>
<feature type="region of interest" description="Disordered" evidence="3">
    <location>
        <begin position="161"/>
        <end position="208"/>
    </location>
</feature>
<evidence type="ECO:0000259" key="4">
    <source>
        <dbReference type="SMART" id="SM00333"/>
    </source>
</evidence>
<organism evidence="5 6">
    <name type="scientific">Thermothielavioides terrestris (strain ATCC 38088 / NRRL 8126)</name>
    <name type="common">Thielavia terrestris</name>
    <dbReference type="NCBI Taxonomy" id="578455"/>
    <lineage>
        <taxon>Eukaryota</taxon>
        <taxon>Fungi</taxon>
        <taxon>Dikarya</taxon>
        <taxon>Ascomycota</taxon>
        <taxon>Pezizomycotina</taxon>
        <taxon>Sordariomycetes</taxon>
        <taxon>Sordariomycetidae</taxon>
        <taxon>Sordariales</taxon>
        <taxon>Chaetomiaceae</taxon>
        <taxon>Thermothielavioides</taxon>
        <taxon>Thermothielavioides terrestris</taxon>
    </lineage>
</organism>
<gene>
    <name evidence="5" type="ORF">THITE_2110325</name>
</gene>
<feature type="region of interest" description="Disordered" evidence="3">
    <location>
        <begin position="47"/>
        <end position="109"/>
    </location>
</feature>
<dbReference type="Proteomes" id="UP000008181">
    <property type="component" value="Chromosome 1"/>
</dbReference>
<comment type="subcellular location">
    <subcellularLocation>
        <location evidence="1">Nucleus</location>
    </subcellularLocation>
</comment>
<sequence length="315" mass="34152">MSAQLEADRKEYQSQLELVITSLRDDPDNAELLGLRSELEQMIQLIDDSLAELKPKNGPPKAAPKPAPSPPPPEPKWSRENHPAFKKAAPVEEKEKEKEKEKEPEHITYQVNDNVMAKWVSGDKGFYPARITAVTGSSTAPIYTVKFKSYDTVETLRAKDIRPVAQKRKADGTAVPSTSGGTGTGTGGSAPSAAAATANPSPLTPTAANNGIVLSAAADMYPQAQAANKAAAESNDEKPRPKFKKIKATKELEAGKNKWQEFTTKGKFGKAVKKDSMFRTPEGIHGRVGFTGSGQPMRKDPARTRNIYQPNDDLD</sequence>
<evidence type="ECO:0000313" key="6">
    <source>
        <dbReference type="Proteomes" id="UP000008181"/>
    </source>
</evidence>
<dbReference type="STRING" id="578455.G2QSM6"/>
<feature type="compositionally biased region" description="Low complexity" evidence="3">
    <location>
        <begin position="189"/>
        <end position="208"/>
    </location>
</feature>
<keyword evidence="2" id="KW-0539">Nucleus</keyword>